<evidence type="ECO:0000256" key="3">
    <source>
        <dbReference type="SAM" id="MobiDB-lite"/>
    </source>
</evidence>
<dbReference type="Pfam" id="PF12923">
    <property type="entry name" value="RRP7"/>
    <property type="match status" value="1"/>
</dbReference>
<feature type="region of interest" description="Disordered" evidence="3">
    <location>
        <begin position="233"/>
        <end position="254"/>
    </location>
</feature>
<organism evidence="5 6">
    <name type="scientific">Blastocystis sp. subtype 1 (strain ATCC 50177 / NandII)</name>
    <dbReference type="NCBI Taxonomy" id="478820"/>
    <lineage>
        <taxon>Eukaryota</taxon>
        <taxon>Sar</taxon>
        <taxon>Stramenopiles</taxon>
        <taxon>Bigyra</taxon>
        <taxon>Opalozoa</taxon>
        <taxon>Opalinata</taxon>
        <taxon>Blastocystidae</taxon>
        <taxon>Blastocystis</taxon>
    </lineage>
</organism>
<dbReference type="InterPro" id="IPR035979">
    <property type="entry name" value="RBD_domain_sf"/>
</dbReference>
<feature type="coiled-coil region" evidence="2">
    <location>
        <begin position="141"/>
        <end position="168"/>
    </location>
</feature>
<dbReference type="Gene3D" id="6.10.250.1770">
    <property type="match status" value="1"/>
</dbReference>
<dbReference type="EMBL" id="LXWW01000049">
    <property type="protein sequence ID" value="OAO17022.1"/>
    <property type="molecule type" value="Genomic_DNA"/>
</dbReference>
<dbReference type="AlphaFoldDB" id="A0A196SLD4"/>
<dbReference type="PANTHER" id="PTHR13191">
    <property type="entry name" value="RIBOSOMAL RNA PROCESSING PROTEIN 7-RELATED"/>
    <property type="match status" value="1"/>
</dbReference>
<accession>A0A196SLD4</accession>
<dbReference type="InterPro" id="IPR040446">
    <property type="entry name" value="RRP7"/>
</dbReference>
<keyword evidence="2" id="KW-0175">Coiled coil</keyword>
<dbReference type="OrthoDB" id="5390at2759"/>
<dbReference type="PANTHER" id="PTHR13191:SF0">
    <property type="entry name" value="RIBOSOMAL RNA-PROCESSING PROTEIN 7 HOMOLOG A-RELATED"/>
    <property type="match status" value="1"/>
</dbReference>
<dbReference type="InterPro" id="IPR024326">
    <property type="entry name" value="RRP7_C"/>
</dbReference>
<evidence type="ECO:0000259" key="4">
    <source>
        <dbReference type="Pfam" id="PF12923"/>
    </source>
</evidence>
<dbReference type="InterPro" id="IPR012677">
    <property type="entry name" value="Nucleotide-bd_a/b_plait_sf"/>
</dbReference>
<reference evidence="5 6" key="1">
    <citation type="submission" date="2016-05" db="EMBL/GenBank/DDBJ databases">
        <title>Nuclear genome of Blastocystis sp. subtype 1 NandII.</title>
        <authorList>
            <person name="Gentekaki E."/>
            <person name="Curtis B."/>
            <person name="Stairs C."/>
            <person name="Eme L."/>
            <person name="Herman E."/>
            <person name="Klimes V."/>
            <person name="Arias M.C."/>
            <person name="Elias M."/>
            <person name="Hilliou F."/>
            <person name="Klute M."/>
            <person name="Malik S.-B."/>
            <person name="Pightling A."/>
            <person name="Rachubinski R."/>
            <person name="Salas D."/>
            <person name="Schlacht A."/>
            <person name="Suga H."/>
            <person name="Archibald J."/>
            <person name="Ball S.G."/>
            <person name="Clark G."/>
            <person name="Dacks J."/>
            <person name="Van Der Giezen M."/>
            <person name="Tsaousis A."/>
            <person name="Roger A."/>
        </authorList>
    </citation>
    <scope>NUCLEOTIDE SEQUENCE [LARGE SCALE GENOMIC DNA]</scope>
    <source>
        <strain evidence="6">ATCC 50177 / NandII</strain>
    </source>
</reference>
<evidence type="ECO:0000256" key="2">
    <source>
        <dbReference type="SAM" id="Coils"/>
    </source>
</evidence>
<dbReference type="GO" id="GO:0000028">
    <property type="term" value="P:ribosomal small subunit assembly"/>
    <property type="evidence" value="ECO:0007669"/>
    <property type="project" value="TreeGrafter"/>
</dbReference>
<evidence type="ECO:0000313" key="6">
    <source>
        <dbReference type="Proteomes" id="UP000078348"/>
    </source>
</evidence>
<evidence type="ECO:0000313" key="5">
    <source>
        <dbReference type="EMBL" id="OAO17022.1"/>
    </source>
</evidence>
<proteinExistence type="inferred from homology"/>
<keyword evidence="6" id="KW-1185">Reference proteome</keyword>
<gene>
    <name evidence="5" type="ORF">AV274_1246</name>
</gene>
<dbReference type="CDD" id="cd00590">
    <property type="entry name" value="RRM_SF"/>
    <property type="match status" value="1"/>
</dbReference>
<dbReference type="STRING" id="478820.A0A196SLD4"/>
<dbReference type="GO" id="GO:0032545">
    <property type="term" value="C:CURI complex"/>
    <property type="evidence" value="ECO:0007669"/>
    <property type="project" value="TreeGrafter"/>
</dbReference>
<dbReference type="Gene3D" id="3.30.70.330">
    <property type="match status" value="1"/>
</dbReference>
<comment type="similarity">
    <text evidence="1">Belongs to the RRP7 family.</text>
</comment>
<sequence>MVKKGAASVDSVVKSLSDHMGTRFIYCKEDTIASGETKDRLLMINVGDVTEEYLRKVFSRFGDIESIEFHSYIIMIYRFGRLAKGGARVAYLKYSERKSLQAALRDLKNNPESIPSPSFPKPASCLSQYHEEIKSQYSTSRLDLRREAEKALTQYKEEQDSIKNETDEDGWTVVRRRSRMEEETMLSAIQLREKRRHEMMQKKDFYKQGCCAPMRSRFQGRENKRDQLKELREQFQRDREKIQKMKENRKFNPV</sequence>
<protein>
    <recommendedName>
        <fullName evidence="4">Ribosomal RNA-processing protein 7 C-terminal domain-containing protein</fullName>
    </recommendedName>
</protein>
<dbReference type="GO" id="GO:0003676">
    <property type="term" value="F:nucleic acid binding"/>
    <property type="evidence" value="ECO:0007669"/>
    <property type="project" value="InterPro"/>
</dbReference>
<dbReference type="SUPFAM" id="SSF54928">
    <property type="entry name" value="RNA-binding domain, RBD"/>
    <property type="match status" value="1"/>
</dbReference>
<dbReference type="GO" id="GO:0034456">
    <property type="term" value="C:UTP-C complex"/>
    <property type="evidence" value="ECO:0007669"/>
    <property type="project" value="TreeGrafter"/>
</dbReference>
<evidence type="ECO:0000256" key="1">
    <source>
        <dbReference type="ARBA" id="ARBA00006110"/>
    </source>
</evidence>
<dbReference type="Proteomes" id="UP000078348">
    <property type="component" value="Unassembled WGS sequence"/>
</dbReference>
<name>A0A196SLD4_BLAHN</name>
<dbReference type="GO" id="GO:0006364">
    <property type="term" value="P:rRNA processing"/>
    <property type="evidence" value="ECO:0007669"/>
    <property type="project" value="TreeGrafter"/>
</dbReference>
<comment type="caution">
    <text evidence="5">The sequence shown here is derived from an EMBL/GenBank/DDBJ whole genome shotgun (WGS) entry which is preliminary data.</text>
</comment>
<feature type="domain" description="Ribosomal RNA-processing protein 7 C-terminal" evidence="4">
    <location>
        <begin position="147"/>
        <end position="253"/>
    </location>
</feature>